<evidence type="ECO:0000256" key="12">
    <source>
        <dbReference type="SAM" id="SignalP"/>
    </source>
</evidence>
<evidence type="ECO:0000256" key="5">
    <source>
        <dbReference type="ARBA" id="ARBA00022729"/>
    </source>
</evidence>
<feature type="chain" id="PRO_5046567072" evidence="12">
    <location>
        <begin position="24"/>
        <end position="850"/>
    </location>
</feature>
<reference evidence="15 16" key="2">
    <citation type="submission" date="2023-12" db="EMBL/GenBank/DDBJ databases">
        <title>Description of an unclassified Opitutus bacterium of Verrucomicrobiota.</title>
        <authorList>
            <person name="Zhang D.-F."/>
        </authorList>
    </citation>
    <scope>NUCLEOTIDE SEQUENCE [LARGE SCALE GENOMIC DNA]</scope>
    <source>
        <strain evidence="15 16">WL0086</strain>
    </source>
</reference>
<feature type="signal peptide" evidence="12">
    <location>
        <begin position="1"/>
        <end position="23"/>
    </location>
</feature>
<accession>A0ABZ1CDP2</accession>
<gene>
    <name evidence="15" type="ORF">K1X11_010325</name>
</gene>
<dbReference type="InterPro" id="IPR000531">
    <property type="entry name" value="Beta-barrel_TonB"/>
</dbReference>
<dbReference type="PROSITE" id="PS52016">
    <property type="entry name" value="TONB_DEPENDENT_REC_3"/>
    <property type="match status" value="1"/>
</dbReference>
<dbReference type="InterPro" id="IPR012910">
    <property type="entry name" value="Plug_dom"/>
</dbReference>
<dbReference type="Pfam" id="PF07715">
    <property type="entry name" value="Plug"/>
    <property type="match status" value="1"/>
</dbReference>
<dbReference type="Pfam" id="PF00593">
    <property type="entry name" value="TonB_dep_Rec_b-barrel"/>
    <property type="match status" value="1"/>
</dbReference>
<dbReference type="Gene3D" id="2.40.170.20">
    <property type="entry name" value="TonB-dependent receptor, beta-barrel domain"/>
    <property type="match status" value="1"/>
</dbReference>
<comment type="subcellular location">
    <subcellularLocation>
        <location evidence="1 10">Cell outer membrane</location>
        <topology evidence="1 10">Multi-pass membrane protein</topology>
    </subcellularLocation>
</comment>
<evidence type="ECO:0000256" key="7">
    <source>
        <dbReference type="ARBA" id="ARBA00023136"/>
    </source>
</evidence>
<evidence type="ECO:0000256" key="8">
    <source>
        <dbReference type="ARBA" id="ARBA00023170"/>
    </source>
</evidence>
<proteinExistence type="inferred from homology"/>
<protein>
    <submittedName>
        <fullName evidence="15">TonB-dependent receptor plug domain-containing protein</fullName>
    </submittedName>
</protein>
<evidence type="ECO:0000256" key="10">
    <source>
        <dbReference type="PROSITE-ProRule" id="PRU01360"/>
    </source>
</evidence>
<dbReference type="Gene3D" id="2.170.130.10">
    <property type="entry name" value="TonB-dependent receptor, plug domain"/>
    <property type="match status" value="1"/>
</dbReference>
<organism evidence="15 16">
    <name type="scientific">Actomonas aquatica</name>
    <dbReference type="NCBI Taxonomy" id="2866162"/>
    <lineage>
        <taxon>Bacteria</taxon>
        <taxon>Pseudomonadati</taxon>
        <taxon>Verrucomicrobiota</taxon>
        <taxon>Opitutia</taxon>
        <taxon>Opitutales</taxon>
        <taxon>Opitutaceae</taxon>
        <taxon>Actomonas</taxon>
    </lineage>
</organism>
<dbReference type="PANTHER" id="PTHR30069:SF29">
    <property type="entry name" value="HEMOGLOBIN AND HEMOGLOBIN-HAPTOGLOBIN-BINDING PROTEIN 1-RELATED"/>
    <property type="match status" value="1"/>
</dbReference>
<evidence type="ECO:0000256" key="9">
    <source>
        <dbReference type="ARBA" id="ARBA00023237"/>
    </source>
</evidence>
<evidence type="ECO:0000256" key="2">
    <source>
        <dbReference type="ARBA" id="ARBA00022448"/>
    </source>
</evidence>
<keyword evidence="5 12" id="KW-0732">Signal</keyword>
<evidence type="ECO:0000313" key="15">
    <source>
        <dbReference type="EMBL" id="WRQ89801.1"/>
    </source>
</evidence>
<dbReference type="InterPro" id="IPR039426">
    <property type="entry name" value="TonB-dep_rcpt-like"/>
</dbReference>
<feature type="domain" description="TonB-dependent receptor plug" evidence="14">
    <location>
        <begin position="55"/>
        <end position="134"/>
    </location>
</feature>
<dbReference type="RefSeq" id="WP_221032258.1">
    <property type="nucleotide sequence ID" value="NZ_CP139781.1"/>
</dbReference>
<evidence type="ECO:0000256" key="6">
    <source>
        <dbReference type="ARBA" id="ARBA00023077"/>
    </source>
</evidence>
<evidence type="ECO:0000256" key="11">
    <source>
        <dbReference type="RuleBase" id="RU003357"/>
    </source>
</evidence>
<evidence type="ECO:0000259" key="13">
    <source>
        <dbReference type="Pfam" id="PF00593"/>
    </source>
</evidence>
<keyword evidence="2 10" id="KW-0813">Transport</keyword>
<keyword evidence="9 10" id="KW-0998">Cell outer membrane</keyword>
<keyword evidence="16" id="KW-1185">Reference proteome</keyword>
<keyword evidence="8 15" id="KW-0675">Receptor</keyword>
<feature type="domain" description="TonB-dependent receptor-like beta-barrel" evidence="13">
    <location>
        <begin position="288"/>
        <end position="799"/>
    </location>
</feature>
<evidence type="ECO:0000259" key="14">
    <source>
        <dbReference type="Pfam" id="PF07715"/>
    </source>
</evidence>
<dbReference type="InterPro" id="IPR036942">
    <property type="entry name" value="Beta-barrel_TonB_sf"/>
</dbReference>
<evidence type="ECO:0000256" key="1">
    <source>
        <dbReference type="ARBA" id="ARBA00004571"/>
    </source>
</evidence>
<dbReference type="InterPro" id="IPR037066">
    <property type="entry name" value="Plug_dom_sf"/>
</dbReference>
<dbReference type="SUPFAM" id="SSF56935">
    <property type="entry name" value="Porins"/>
    <property type="match status" value="1"/>
</dbReference>
<keyword evidence="7 10" id="KW-0472">Membrane</keyword>
<keyword evidence="3 10" id="KW-1134">Transmembrane beta strand</keyword>
<reference evidence="15 16" key="1">
    <citation type="submission" date="2021-08" db="EMBL/GenBank/DDBJ databases">
        <authorList>
            <person name="Zhang D."/>
            <person name="Zhang A."/>
            <person name="Wang L."/>
        </authorList>
    </citation>
    <scope>NUCLEOTIDE SEQUENCE [LARGE SCALE GENOMIC DNA]</scope>
    <source>
        <strain evidence="15 16">WL0086</strain>
    </source>
</reference>
<sequence>MNYSKRAFALTASAALAALPVFAQQTTPSAEDTVELDAFVVTEMADFADQAILGTTPVAFTTFDKEQITKELGSRDIPLVLNSAPSIYATEDSGGAGDARVNVRGFSQRNVAIMINGVPTNDMENGWLYWSNWDGLGDVSQSIQLQRGLSNTSLPMPSIGGTLNIITDPSASEAGGSVKTEFGSDSFWKVTGVFNTGILEDKFALTVGAVHKEGDGKFDYGWTKGEGYYLGATWFVNDTNRLELYGIAAPQQHGQRFDANIAVWSAKEAKKLGYTDAQIAAVERFNNSPRFYGSGPVDAGFDFNSNAAPVDPSYTGQQYYWGGLHNRYDANFMNERVNYFNKPQVNLNWFSELSDNAKLATVFYWSGGEGGGSGTYGSIQRYAEGTSLVQNYDWNATIERNQNRTPDANGELSSYGILRNSNNEQNTYGIISKLTYDFSDEVSVTAGVDWRTAEIDHYREVRDLLGGDYYWYTGNDFDTTDAQRKKRLGDKIAYFNTNTVDWLGLFVTSKYNSGPIDAFGTVGYSNIDYSYLDHFTDVGGGEKLYAEANGLDGAQIKGGISYEFSEQFSAFVNAGYVDRAPIFDGAIDDSTGQLVPDPTNETYTSVEIGARWATPSENFWISANAYFTTWRDLTGTDVDEQADIVTYQRGINSDYNGIEIEAAYAMNEWVRFDAAASFGDWTYVSDVDYTQYTISTRQQLPSNGDMLYLDGIKVGDQPQTQLAYAVTFFPTDGLSIKLQGRSYSNYYADWDVFTRNNPNDREQSWKIPSYTVFDLHVYYDIPAEFGPFDVSLFAHVFNLLDETYVSDASDNSQYEGLPVGLAGTESHTAQSAGVFFGQKLNWNIGARLRF</sequence>
<dbReference type="EMBL" id="CP139781">
    <property type="protein sequence ID" value="WRQ89801.1"/>
    <property type="molecule type" value="Genomic_DNA"/>
</dbReference>
<keyword evidence="6 11" id="KW-0798">TonB box</keyword>
<dbReference type="PANTHER" id="PTHR30069">
    <property type="entry name" value="TONB-DEPENDENT OUTER MEMBRANE RECEPTOR"/>
    <property type="match status" value="1"/>
</dbReference>
<comment type="similarity">
    <text evidence="10 11">Belongs to the TonB-dependent receptor family.</text>
</comment>
<evidence type="ECO:0000313" key="16">
    <source>
        <dbReference type="Proteomes" id="UP000738431"/>
    </source>
</evidence>
<name>A0ABZ1CDP2_9BACT</name>
<evidence type="ECO:0000256" key="4">
    <source>
        <dbReference type="ARBA" id="ARBA00022692"/>
    </source>
</evidence>
<dbReference type="Proteomes" id="UP000738431">
    <property type="component" value="Chromosome"/>
</dbReference>
<evidence type="ECO:0000256" key="3">
    <source>
        <dbReference type="ARBA" id="ARBA00022452"/>
    </source>
</evidence>
<keyword evidence="4 10" id="KW-0812">Transmembrane</keyword>